<evidence type="ECO:0000256" key="6">
    <source>
        <dbReference type="ARBA" id="ARBA00029467"/>
    </source>
</evidence>
<dbReference type="InterPro" id="IPR009606">
    <property type="entry name" value="DEAL/Modifying_wall_lignin1/2"/>
</dbReference>
<feature type="transmembrane region" description="Helical" evidence="7">
    <location>
        <begin position="35"/>
        <end position="61"/>
    </location>
</feature>
<keyword evidence="2 7" id="KW-0812">Transmembrane</keyword>
<organism evidence="8 9">
    <name type="scientific">Cajanus cajan</name>
    <name type="common">Pigeon pea</name>
    <name type="synonym">Cajanus indicus</name>
    <dbReference type="NCBI Taxonomy" id="3821"/>
    <lineage>
        <taxon>Eukaryota</taxon>
        <taxon>Viridiplantae</taxon>
        <taxon>Streptophyta</taxon>
        <taxon>Embryophyta</taxon>
        <taxon>Tracheophyta</taxon>
        <taxon>Spermatophyta</taxon>
        <taxon>Magnoliopsida</taxon>
        <taxon>eudicotyledons</taxon>
        <taxon>Gunneridae</taxon>
        <taxon>Pentapetalae</taxon>
        <taxon>rosids</taxon>
        <taxon>fabids</taxon>
        <taxon>Fabales</taxon>
        <taxon>Fabaceae</taxon>
        <taxon>Papilionoideae</taxon>
        <taxon>50 kb inversion clade</taxon>
        <taxon>NPAAA clade</taxon>
        <taxon>indigoferoid/millettioid clade</taxon>
        <taxon>Phaseoleae</taxon>
        <taxon>Cajanus</taxon>
    </lineage>
</organism>
<evidence type="ECO:0000256" key="5">
    <source>
        <dbReference type="ARBA" id="ARBA00023136"/>
    </source>
</evidence>
<evidence type="ECO:0000256" key="7">
    <source>
        <dbReference type="SAM" id="Phobius"/>
    </source>
</evidence>
<protein>
    <submittedName>
        <fullName evidence="8">Uncharacterized protein</fullName>
    </submittedName>
</protein>
<evidence type="ECO:0000313" key="9">
    <source>
        <dbReference type="Proteomes" id="UP000075243"/>
    </source>
</evidence>
<evidence type="ECO:0000256" key="4">
    <source>
        <dbReference type="ARBA" id="ARBA00022989"/>
    </source>
</evidence>
<keyword evidence="4 7" id="KW-1133">Transmembrane helix</keyword>
<evidence type="ECO:0000313" key="8">
    <source>
        <dbReference type="EMBL" id="KYP50329.1"/>
    </source>
</evidence>
<evidence type="ECO:0000256" key="1">
    <source>
        <dbReference type="ARBA" id="ARBA00004127"/>
    </source>
</evidence>
<dbReference type="Gramene" id="C.cajan_26560.t">
    <property type="protein sequence ID" value="C.cajan_26560.t"/>
    <property type="gene ID" value="C.cajan_26560"/>
</dbReference>
<proteinExistence type="inferred from homology"/>
<feature type="transmembrane region" description="Helical" evidence="7">
    <location>
        <begin position="112"/>
        <end position="131"/>
    </location>
</feature>
<evidence type="ECO:0000256" key="3">
    <source>
        <dbReference type="ARBA" id="ARBA00022729"/>
    </source>
</evidence>
<comment type="subcellular location">
    <subcellularLocation>
        <location evidence="1">Endomembrane system</location>
        <topology evidence="1">Multi-pass membrane protein</topology>
    </subcellularLocation>
</comment>
<dbReference type="PANTHER" id="PTHR31769">
    <property type="entry name" value="OS07G0462200 PROTEIN-RELATED"/>
    <property type="match status" value="1"/>
</dbReference>
<name>A0A151S6B9_CAJCA</name>
<gene>
    <name evidence="8" type="ORF">KK1_027905</name>
</gene>
<evidence type="ECO:0000256" key="2">
    <source>
        <dbReference type="ARBA" id="ARBA00022692"/>
    </source>
</evidence>
<dbReference type="AlphaFoldDB" id="A0A151S6B9"/>
<keyword evidence="3" id="KW-0732">Signal</keyword>
<dbReference type="GO" id="GO:0012505">
    <property type="term" value="C:endomembrane system"/>
    <property type="evidence" value="ECO:0007669"/>
    <property type="project" value="UniProtKB-SubCell"/>
</dbReference>
<sequence length="136" mass="15094">MDVAAGVLGLQADVGLNKVFLKLPTSISEEMFHKAYVMGLIATVLLVVAHVMVNLLCACPYIVKTSFYRIARVFYLVSIWVIFGVGLVWLVMGTMANKRSPGPYFSSYRLLHDGGVCCFLHSILCFAYYIFATVNL</sequence>
<dbReference type="Pfam" id="PF06749">
    <property type="entry name" value="DUF1218"/>
    <property type="match status" value="1"/>
</dbReference>
<accession>A0A151S6B9</accession>
<comment type="similarity">
    <text evidence="6">Belongs to the DESIGUAL family.</text>
</comment>
<feature type="transmembrane region" description="Helical" evidence="7">
    <location>
        <begin position="73"/>
        <end position="92"/>
    </location>
</feature>
<dbReference type="EMBL" id="KQ483457">
    <property type="protein sequence ID" value="KYP50329.1"/>
    <property type="molecule type" value="Genomic_DNA"/>
</dbReference>
<dbReference type="Proteomes" id="UP000075243">
    <property type="component" value="Unassembled WGS sequence"/>
</dbReference>
<dbReference type="STRING" id="3821.A0A151S6B9"/>
<keyword evidence="5 7" id="KW-0472">Membrane</keyword>
<reference evidence="8" key="1">
    <citation type="journal article" date="2012" name="Nat. Biotechnol.">
        <title>Draft genome sequence of pigeonpea (Cajanus cajan), an orphan legume crop of resource-poor farmers.</title>
        <authorList>
            <person name="Varshney R.K."/>
            <person name="Chen W."/>
            <person name="Li Y."/>
            <person name="Bharti A.K."/>
            <person name="Saxena R.K."/>
            <person name="Schlueter J.A."/>
            <person name="Donoghue M.T."/>
            <person name="Azam S."/>
            <person name="Fan G."/>
            <person name="Whaley A.M."/>
            <person name="Farmer A.D."/>
            <person name="Sheridan J."/>
            <person name="Iwata A."/>
            <person name="Tuteja R."/>
            <person name="Penmetsa R.V."/>
            <person name="Wu W."/>
            <person name="Upadhyaya H.D."/>
            <person name="Yang S.P."/>
            <person name="Shah T."/>
            <person name="Saxena K.B."/>
            <person name="Michael T."/>
            <person name="McCombie W.R."/>
            <person name="Yang B."/>
            <person name="Zhang G."/>
            <person name="Yang H."/>
            <person name="Wang J."/>
            <person name="Spillane C."/>
            <person name="Cook D.R."/>
            <person name="May G.D."/>
            <person name="Xu X."/>
            <person name="Jackson S.A."/>
        </authorList>
    </citation>
    <scope>NUCLEOTIDE SEQUENCE [LARGE SCALE GENOMIC DNA]</scope>
</reference>
<dbReference type="InterPro" id="IPR052222">
    <property type="entry name" value="DESIGUAL"/>
</dbReference>
<keyword evidence="9" id="KW-1185">Reference proteome</keyword>